<evidence type="ECO:0000313" key="4">
    <source>
        <dbReference type="Proteomes" id="UP000187209"/>
    </source>
</evidence>
<organism evidence="3 4">
    <name type="scientific">Stentor coeruleus</name>
    <dbReference type="NCBI Taxonomy" id="5963"/>
    <lineage>
        <taxon>Eukaryota</taxon>
        <taxon>Sar</taxon>
        <taxon>Alveolata</taxon>
        <taxon>Ciliophora</taxon>
        <taxon>Postciliodesmatophora</taxon>
        <taxon>Heterotrichea</taxon>
        <taxon>Heterotrichida</taxon>
        <taxon>Stentoridae</taxon>
        <taxon>Stentor</taxon>
    </lineage>
</organism>
<feature type="region of interest" description="Disordered" evidence="2">
    <location>
        <begin position="1"/>
        <end position="23"/>
    </location>
</feature>
<evidence type="ECO:0000256" key="2">
    <source>
        <dbReference type="SAM" id="MobiDB-lite"/>
    </source>
</evidence>
<feature type="compositionally biased region" description="Basic and acidic residues" evidence="2">
    <location>
        <begin position="12"/>
        <end position="23"/>
    </location>
</feature>
<protein>
    <submittedName>
        <fullName evidence="3">Uncharacterized protein</fullName>
    </submittedName>
</protein>
<sequence>MQDPNDNPIKSFDSDKIHYPKREKNPNTSEYLFYKNSDCISVPDKSLKVIKSLQPEDIQSLQLENSLLKTKLNAIIRLYGLNEGKNSYTNSEKSQEFIETVLKNLKNDIFHDLDQHLSVIFTTFSIKANDLSNKLQNAISTIQNYKNKLFYTQKASKLKEKTLSLKIEELEKSYSQTILETQNLIKSLQTELKISKSETISPIVTISIQDLELNPNSTNPNFYLNHDFQKNYQDQILTNIQLKSDILNNEGKLTSLKQLEENHKKLQQKFDFLEKVNKELTIKKNDLENSLNLDCNNLKEMVEIQELRTSLRIISEKYNQEKETILKDCGESRQDIETQMFRLQNEKTYIEIKLKDTEKILTEITREKDRLEGTVGLLKKDIERFKDCKNQDKIPKGIFSKYAMELVQISNSDDFELTESVDKFAAVNSNDLYEMLLEEINELAMKIKDNQLVNIENMENKSNKDVIIKFIEIGVKVKGVVCNDSVPGMVIKDLAECVYDMINKYKVKIRILEEENAEKDKKIEAVGKMDKLEVMSEPSPRILGTCALDSSCYMKKQLQIQKIRVSEKKHAIQLYKEQIACLKQNVRELQMELDRVYDIDIGQVKKFWWSFGKEIPWLKENAEDMMEVYSKMLGFDGKEYQVMKNERKNKRSKKRFGFF</sequence>
<feature type="coiled-coil region" evidence="1">
    <location>
        <begin position="565"/>
        <end position="599"/>
    </location>
</feature>
<dbReference type="OrthoDB" id="327759at2759"/>
<dbReference type="EMBL" id="MPUH01000002">
    <property type="protein sequence ID" value="OMJ96255.1"/>
    <property type="molecule type" value="Genomic_DNA"/>
</dbReference>
<feature type="coiled-coil region" evidence="1">
    <location>
        <begin position="249"/>
        <end position="324"/>
    </location>
</feature>
<name>A0A1R2D4R3_9CILI</name>
<evidence type="ECO:0000256" key="1">
    <source>
        <dbReference type="SAM" id="Coils"/>
    </source>
</evidence>
<keyword evidence="4" id="KW-1185">Reference proteome</keyword>
<evidence type="ECO:0000313" key="3">
    <source>
        <dbReference type="EMBL" id="OMJ96255.1"/>
    </source>
</evidence>
<proteinExistence type="predicted"/>
<accession>A0A1R2D4R3</accession>
<dbReference type="Proteomes" id="UP000187209">
    <property type="component" value="Unassembled WGS sequence"/>
</dbReference>
<dbReference type="AlphaFoldDB" id="A0A1R2D4R3"/>
<gene>
    <name evidence="3" type="ORF">SteCoe_219</name>
</gene>
<comment type="caution">
    <text evidence="3">The sequence shown here is derived from an EMBL/GenBank/DDBJ whole genome shotgun (WGS) entry which is preliminary data.</text>
</comment>
<keyword evidence="1" id="KW-0175">Coiled coil</keyword>
<reference evidence="3 4" key="1">
    <citation type="submission" date="2016-11" db="EMBL/GenBank/DDBJ databases">
        <title>The macronuclear genome of Stentor coeruleus: a giant cell with tiny introns.</title>
        <authorList>
            <person name="Slabodnick M."/>
            <person name="Ruby J.G."/>
            <person name="Reiff S.B."/>
            <person name="Swart E.C."/>
            <person name="Gosai S."/>
            <person name="Prabakaran S."/>
            <person name="Witkowska E."/>
            <person name="Larue G.E."/>
            <person name="Fisher S."/>
            <person name="Freeman R.M."/>
            <person name="Gunawardena J."/>
            <person name="Chu W."/>
            <person name="Stover N.A."/>
            <person name="Gregory B.D."/>
            <person name="Nowacki M."/>
            <person name="Derisi J."/>
            <person name="Roy S.W."/>
            <person name="Marshall W.F."/>
            <person name="Sood P."/>
        </authorList>
    </citation>
    <scope>NUCLEOTIDE SEQUENCE [LARGE SCALE GENOMIC DNA]</scope>
    <source>
        <strain evidence="3">WM001</strain>
    </source>
</reference>